<name>A0A1F7GMJ1_9BACT</name>
<reference evidence="3 4" key="1">
    <citation type="journal article" date="2016" name="Nat. Commun.">
        <title>Thousands of microbial genomes shed light on interconnected biogeochemical processes in an aquifer system.</title>
        <authorList>
            <person name="Anantharaman K."/>
            <person name="Brown C.T."/>
            <person name="Hug L.A."/>
            <person name="Sharon I."/>
            <person name="Castelle C.J."/>
            <person name="Probst A.J."/>
            <person name="Thomas B.C."/>
            <person name="Singh A."/>
            <person name="Wilkins M.J."/>
            <person name="Karaoz U."/>
            <person name="Brodie E.L."/>
            <person name="Williams K.H."/>
            <person name="Hubbard S.S."/>
            <person name="Banfield J.F."/>
        </authorList>
    </citation>
    <scope>NUCLEOTIDE SEQUENCE [LARGE SCALE GENOMIC DNA]</scope>
</reference>
<evidence type="ECO:0000313" key="4">
    <source>
        <dbReference type="Proteomes" id="UP000176850"/>
    </source>
</evidence>
<dbReference type="Pfam" id="PF00535">
    <property type="entry name" value="Glycos_transf_2"/>
    <property type="match status" value="1"/>
</dbReference>
<dbReference type="Proteomes" id="UP000176850">
    <property type="component" value="Unassembled WGS sequence"/>
</dbReference>
<dbReference type="InterPro" id="IPR001173">
    <property type="entry name" value="Glyco_trans_2-like"/>
</dbReference>
<gene>
    <name evidence="3" type="ORF">A2799_00160</name>
</gene>
<dbReference type="PANTHER" id="PTHR22916">
    <property type="entry name" value="GLYCOSYLTRANSFERASE"/>
    <property type="match status" value="1"/>
</dbReference>
<dbReference type="InterPro" id="IPR029044">
    <property type="entry name" value="Nucleotide-diphossugar_trans"/>
</dbReference>
<feature type="domain" description="Glycosyltransferase 2-like" evidence="2">
    <location>
        <begin position="10"/>
        <end position="149"/>
    </location>
</feature>
<dbReference type="SUPFAM" id="SSF53448">
    <property type="entry name" value="Nucleotide-diphospho-sugar transferases"/>
    <property type="match status" value="1"/>
</dbReference>
<keyword evidence="1" id="KW-1133">Transmembrane helix</keyword>
<keyword evidence="1" id="KW-0472">Membrane</keyword>
<feature type="transmembrane region" description="Helical" evidence="1">
    <location>
        <begin position="298"/>
        <end position="322"/>
    </location>
</feature>
<keyword evidence="1" id="KW-0812">Transmembrane</keyword>
<evidence type="ECO:0000259" key="2">
    <source>
        <dbReference type="Pfam" id="PF00535"/>
    </source>
</evidence>
<accession>A0A1F7GMJ1</accession>
<organism evidence="3 4">
    <name type="scientific">Candidatus Roizmanbacteria bacterium RIFCSPHIGHO2_01_FULL_39_24</name>
    <dbReference type="NCBI Taxonomy" id="1802032"/>
    <lineage>
        <taxon>Bacteria</taxon>
        <taxon>Candidatus Roizmaniibacteriota</taxon>
    </lineage>
</organism>
<sequence length="332" mass="38159">MTTKKYPLLSIIVPTLNNERDFSLFMKSITKQTYPKNKIEILVLDGGSTDKTKVIAKKYGAKIIHNKAVLAEPGVNLGMENAKGDLMMILAVDNIYNDKHALEKIVGVFEDPTILAAFPKHDSDKTDNLFTKYHNTFTDPFNHFVYGYSANARTFNRVYKTVTSNNVYDVYDYNSNPMPPMIAFAQGFTVRGSYRRSKQDAFDDISPIIKMITQKKKIAYIHGVSLMHHTTRNLDHFIRKQRWATRNAIAKENYGISYRMTKIPKKNQIRIKLWPLYAFTFLGPLIVALYGLGRDRILVWLFHPIVCFLSAGASVWEILVYNSIKSRQVSRR</sequence>
<protein>
    <recommendedName>
        <fullName evidence="2">Glycosyltransferase 2-like domain-containing protein</fullName>
    </recommendedName>
</protein>
<dbReference type="Gene3D" id="3.90.550.10">
    <property type="entry name" value="Spore Coat Polysaccharide Biosynthesis Protein SpsA, Chain A"/>
    <property type="match status" value="1"/>
</dbReference>
<feature type="transmembrane region" description="Helical" evidence="1">
    <location>
        <begin position="273"/>
        <end position="292"/>
    </location>
</feature>
<dbReference type="AlphaFoldDB" id="A0A1F7GMJ1"/>
<dbReference type="EMBL" id="MFZH01000002">
    <property type="protein sequence ID" value="OGK20121.1"/>
    <property type="molecule type" value="Genomic_DNA"/>
</dbReference>
<comment type="caution">
    <text evidence="3">The sequence shown here is derived from an EMBL/GenBank/DDBJ whole genome shotgun (WGS) entry which is preliminary data.</text>
</comment>
<evidence type="ECO:0000313" key="3">
    <source>
        <dbReference type="EMBL" id="OGK20121.1"/>
    </source>
</evidence>
<evidence type="ECO:0000256" key="1">
    <source>
        <dbReference type="SAM" id="Phobius"/>
    </source>
</evidence>
<proteinExistence type="predicted"/>